<dbReference type="Proteomes" id="UP000315295">
    <property type="component" value="Unassembled WGS sequence"/>
</dbReference>
<evidence type="ECO:0000256" key="1">
    <source>
        <dbReference type="SAM" id="MobiDB-lite"/>
    </source>
</evidence>
<feature type="region of interest" description="Disordered" evidence="1">
    <location>
        <begin position="29"/>
        <end position="53"/>
    </location>
</feature>
<comment type="caution">
    <text evidence="2">The sequence shown here is derived from an EMBL/GenBank/DDBJ whole genome shotgun (WGS) entry which is preliminary data.</text>
</comment>
<name>A0A540NC68_MALBA</name>
<keyword evidence="3" id="KW-1185">Reference proteome</keyword>
<reference evidence="2 3" key="1">
    <citation type="journal article" date="2019" name="G3 (Bethesda)">
        <title>Sequencing of a Wild Apple (Malus baccata) Genome Unravels the Differences Between Cultivated and Wild Apple Species Regarding Disease Resistance and Cold Tolerance.</title>
        <authorList>
            <person name="Chen X."/>
        </authorList>
    </citation>
    <scope>NUCLEOTIDE SEQUENCE [LARGE SCALE GENOMIC DNA]</scope>
    <source>
        <strain evidence="3">cv. Shandingzi</strain>
        <tissue evidence="2">Leaves</tissue>
    </source>
</reference>
<protein>
    <submittedName>
        <fullName evidence="2">Uncharacterized protein</fullName>
    </submittedName>
</protein>
<dbReference type="EMBL" id="VIEB01000074">
    <property type="protein sequence ID" value="TQE08173.1"/>
    <property type="molecule type" value="Genomic_DNA"/>
</dbReference>
<organism evidence="2 3">
    <name type="scientific">Malus baccata</name>
    <name type="common">Siberian crab apple</name>
    <name type="synonym">Pyrus baccata</name>
    <dbReference type="NCBI Taxonomy" id="106549"/>
    <lineage>
        <taxon>Eukaryota</taxon>
        <taxon>Viridiplantae</taxon>
        <taxon>Streptophyta</taxon>
        <taxon>Embryophyta</taxon>
        <taxon>Tracheophyta</taxon>
        <taxon>Spermatophyta</taxon>
        <taxon>Magnoliopsida</taxon>
        <taxon>eudicotyledons</taxon>
        <taxon>Gunneridae</taxon>
        <taxon>Pentapetalae</taxon>
        <taxon>rosids</taxon>
        <taxon>fabids</taxon>
        <taxon>Rosales</taxon>
        <taxon>Rosaceae</taxon>
        <taxon>Amygdaloideae</taxon>
        <taxon>Maleae</taxon>
        <taxon>Malus</taxon>
    </lineage>
</organism>
<feature type="compositionally biased region" description="Polar residues" evidence="1">
    <location>
        <begin position="29"/>
        <end position="41"/>
    </location>
</feature>
<accession>A0A540NC68</accession>
<proteinExistence type="predicted"/>
<evidence type="ECO:0000313" key="3">
    <source>
        <dbReference type="Proteomes" id="UP000315295"/>
    </source>
</evidence>
<evidence type="ECO:0000313" key="2">
    <source>
        <dbReference type="EMBL" id="TQE08173.1"/>
    </source>
</evidence>
<feature type="compositionally biased region" description="Basic and acidic residues" evidence="1">
    <location>
        <begin position="42"/>
        <end position="51"/>
    </location>
</feature>
<gene>
    <name evidence="2" type="ORF">C1H46_006140</name>
</gene>
<dbReference type="AlphaFoldDB" id="A0A540NC68"/>
<sequence>MSFLCEKTISSADNSVEFRLRAGRSSAQMEATVVEGSSSNDQSHELQEGKKASTTVDGINIVDSFMLLEDLPLDGLDIENVKYFSV</sequence>